<dbReference type="STRING" id="158607.A0A2P5I8G2"/>
<comment type="caution">
    <text evidence="1">The sequence shown here is derived from an EMBL/GenBank/DDBJ whole genome shotgun (WGS) entry which is preliminary data.</text>
</comment>
<reference evidence="1" key="1">
    <citation type="submission" date="2017-09" db="EMBL/GenBank/DDBJ databases">
        <title>Polyketide synthases of a Diaporthe helianthi virulent isolate.</title>
        <authorList>
            <person name="Baroncelli R."/>
        </authorList>
    </citation>
    <scope>NUCLEOTIDE SEQUENCE [LARGE SCALE GENOMIC DNA]</scope>
    <source>
        <strain evidence="1">7/96</strain>
    </source>
</reference>
<protein>
    <submittedName>
        <fullName evidence="1">Serine-7</fullName>
    </submittedName>
</protein>
<dbReference type="Proteomes" id="UP000094444">
    <property type="component" value="Unassembled WGS sequence"/>
</dbReference>
<dbReference type="AlphaFoldDB" id="A0A2P5I8G2"/>
<evidence type="ECO:0000313" key="2">
    <source>
        <dbReference type="Proteomes" id="UP000094444"/>
    </source>
</evidence>
<dbReference type="InParanoid" id="A0A2P5I8G2"/>
<dbReference type="OrthoDB" id="10584743at2759"/>
<evidence type="ECO:0000313" key="1">
    <source>
        <dbReference type="EMBL" id="POS78765.1"/>
    </source>
</evidence>
<sequence length="123" mass="13399">MTSFGASPALLDYIFTGSWSLRAYQEAQRLLGPEHVNLVCDARTANGGNIRKVREPEHVEAVTGPIPKKVLLVTLPDKVDGQEAVANKKAALMYAAVEAHSQVNICFRVTKGEKVTVAPRQRS</sequence>
<keyword evidence="2" id="KW-1185">Reference proteome</keyword>
<name>A0A2P5I8G2_DIAHE</name>
<proteinExistence type="predicted"/>
<organism evidence="1 2">
    <name type="scientific">Diaporthe helianthi</name>
    <dbReference type="NCBI Taxonomy" id="158607"/>
    <lineage>
        <taxon>Eukaryota</taxon>
        <taxon>Fungi</taxon>
        <taxon>Dikarya</taxon>
        <taxon>Ascomycota</taxon>
        <taxon>Pezizomycotina</taxon>
        <taxon>Sordariomycetes</taxon>
        <taxon>Sordariomycetidae</taxon>
        <taxon>Diaporthales</taxon>
        <taxon>Diaporthaceae</taxon>
        <taxon>Diaporthe</taxon>
    </lineage>
</organism>
<gene>
    <name evidence="1" type="ORF">DHEL01_v202832</name>
</gene>
<accession>A0A2P5I8G2</accession>
<dbReference type="EMBL" id="MAVT02000161">
    <property type="protein sequence ID" value="POS78765.1"/>
    <property type="molecule type" value="Genomic_DNA"/>
</dbReference>